<dbReference type="Gene3D" id="1.10.8.80">
    <property type="entry name" value="Magnesium chelatase subunit I, C-Terminal domain"/>
    <property type="match status" value="1"/>
</dbReference>
<evidence type="ECO:0000313" key="3">
    <source>
        <dbReference type="Proteomes" id="UP000523795"/>
    </source>
</evidence>
<dbReference type="EMBL" id="JAAZSR010000025">
    <property type="protein sequence ID" value="NKX49592.1"/>
    <property type="molecule type" value="Genomic_DNA"/>
</dbReference>
<dbReference type="Pfam" id="PF17863">
    <property type="entry name" value="AAA_lid_2"/>
    <property type="match status" value="1"/>
</dbReference>
<feature type="domain" description="ChlI/MoxR AAA lid" evidence="1">
    <location>
        <begin position="1"/>
        <end position="48"/>
    </location>
</feature>
<dbReference type="Proteomes" id="UP000523795">
    <property type="component" value="Unassembled WGS sequence"/>
</dbReference>
<name>A0ABX1JP47_9MICC</name>
<gene>
    <name evidence="2" type="ORF">HER39_03160</name>
</gene>
<keyword evidence="3" id="KW-1185">Reference proteome</keyword>
<reference evidence="2 3" key="1">
    <citation type="submission" date="2020-04" db="EMBL/GenBank/DDBJ databases">
        <authorList>
            <person name="Liu S."/>
        </authorList>
    </citation>
    <scope>NUCLEOTIDE SEQUENCE [LARGE SCALE GENOMIC DNA]</scope>
    <source>
        <strain evidence="2 3">CGMCC 1.15091</strain>
    </source>
</reference>
<organism evidence="2 3">
    <name type="scientific">Arthrobacter deserti</name>
    <dbReference type="NCBI Taxonomy" id="1742687"/>
    <lineage>
        <taxon>Bacteria</taxon>
        <taxon>Bacillati</taxon>
        <taxon>Actinomycetota</taxon>
        <taxon>Actinomycetes</taxon>
        <taxon>Micrococcales</taxon>
        <taxon>Micrococcaceae</taxon>
        <taxon>Arthrobacter</taxon>
    </lineage>
</organism>
<feature type="non-terminal residue" evidence="2">
    <location>
        <position position="1"/>
    </location>
</feature>
<protein>
    <submittedName>
        <fullName evidence="2">ATPase</fullName>
    </submittedName>
</protein>
<comment type="caution">
    <text evidence="2">The sequence shown here is derived from an EMBL/GenBank/DDBJ whole genome shotgun (WGS) entry which is preliminary data.</text>
</comment>
<proteinExistence type="predicted"/>
<sequence length="65" mass="6584">AKAAAALDGRNFVLPDDVASVADAVLAHRLMLDRRAVTAGETASSVVASVLAQVPVQGGTRRPSS</sequence>
<evidence type="ECO:0000313" key="2">
    <source>
        <dbReference type="EMBL" id="NKX49592.1"/>
    </source>
</evidence>
<evidence type="ECO:0000259" key="1">
    <source>
        <dbReference type="Pfam" id="PF17863"/>
    </source>
</evidence>
<accession>A0ABX1JP47</accession>
<dbReference type="InterPro" id="IPR041628">
    <property type="entry name" value="ChlI/MoxR_AAA_lid"/>
</dbReference>